<evidence type="ECO:0000256" key="6">
    <source>
        <dbReference type="ARBA" id="ARBA00022970"/>
    </source>
</evidence>
<sequence length="508" mass="56513">MKKFTKISTLFILLSVLCGSFLIQIQAKESTKANGEGELLDKIMERGELIVGTSPDFPPNEFIDTTKTGQDQYVGSDMDFARYIADEMGVKLTIKAMDFDAVLASLGNGQIDMAITGITKTPERMDAMEMSESYYDENGESSWQGLLIKADKKDVYTKLRDFKGKKVAVQAGSLQDYYVKTQLKEANIQYITGLNDGINLLKNGSVDAVACAYGTGQDFAKQNEGIHMSKQLLFKLNPDYMGTRVGIPKGEIALLNKTNEIIQQVRDKGLYEEWYQAAVNYDKQKIEGNFLQRTWKIAVRYWPMFLEGLGMTLGLAFVTVLGGTLIGTAFALIKLSKNRFIQLLSSAYVEAIRGTPLLLQLWLFVSIFAAINSDIPMLVSVIVALIINSSAYVAEIIRGGILSVDKGQWEAAKSLGMSNQHMMVKIIFPQAIKSILPSLGNEFIMMVKETSLASSFYIGELMSVNNIVKTATYFSLEPLTIAAIIYLIVTYSLSKLVKYMERRMRVSD</sequence>
<comment type="similarity">
    <text evidence="2">Belongs to the binding-protein-dependent transport system permease family. HisMQ subfamily.</text>
</comment>
<evidence type="ECO:0000259" key="11">
    <source>
        <dbReference type="PROSITE" id="PS50928"/>
    </source>
</evidence>
<evidence type="ECO:0000256" key="7">
    <source>
        <dbReference type="ARBA" id="ARBA00022989"/>
    </source>
</evidence>
<feature type="chain" id="PRO_5020684819" evidence="10">
    <location>
        <begin position="28"/>
        <end position="508"/>
    </location>
</feature>
<dbReference type="SMART" id="SM00062">
    <property type="entry name" value="PBPb"/>
    <property type="match status" value="1"/>
</dbReference>
<dbReference type="GeneID" id="73795693"/>
<evidence type="ECO:0000256" key="1">
    <source>
        <dbReference type="ARBA" id="ARBA00004651"/>
    </source>
</evidence>
<evidence type="ECO:0000313" key="13">
    <source>
        <dbReference type="Proteomes" id="UP000295773"/>
    </source>
</evidence>
<evidence type="ECO:0000256" key="4">
    <source>
        <dbReference type="ARBA" id="ARBA00022475"/>
    </source>
</evidence>
<keyword evidence="5 9" id="KW-0812">Transmembrane</keyword>
<accession>A0A4R3TPM6</accession>
<dbReference type="PANTHER" id="PTHR30614">
    <property type="entry name" value="MEMBRANE COMPONENT OF AMINO ACID ABC TRANSPORTER"/>
    <property type="match status" value="1"/>
</dbReference>
<dbReference type="RefSeq" id="WP_008688392.1">
    <property type="nucleotide sequence ID" value="NZ_AP024510.1"/>
</dbReference>
<dbReference type="CDD" id="cd06261">
    <property type="entry name" value="TM_PBP2"/>
    <property type="match status" value="1"/>
</dbReference>
<name>A0A4R3TPM6_9FIRM</name>
<feature type="domain" description="ABC transmembrane type-1" evidence="11">
    <location>
        <begin position="309"/>
        <end position="497"/>
    </location>
</feature>
<dbReference type="GO" id="GO:0022857">
    <property type="term" value="F:transmembrane transporter activity"/>
    <property type="evidence" value="ECO:0007669"/>
    <property type="project" value="InterPro"/>
</dbReference>
<evidence type="ECO:0000256" key="3">
    <source>
        <dbReference type="ARBA" id="ARBA00022448"/>
    </source>
</evidence>
<protein>
    <submittedName>
        <fullName evidence="12">Amino acid ABC transporter substrate-binding protein (PAAT family) /amino acid ABC transporter membrane protein (PAAT family)</fullName>
    </submittedName>
</protein>
<evidence type="ECO:0000256" key="5">
    <source>
        <dbReference type="ARBA" id="ARBA00022692"/>
    </source>
</evidence>
<gene>
    <name evidence="12" type="ORF">EDD61_10193</name>
</gene>
<organism evidence="12 13">
    <name type="scientific">Longicatena caecimuris</name>
    <dbReference type="NCBI Taxonomy" id="1796635"/>
    <lineage>
        <taxon>Bacteria</taxon>
        <taxon>Bacillati</taxon>
        <taxon>Bacillota</taxon>
        <taxon>Erysipelotrichia</taxon>
        <taxon>Erysipelotrichales</taxon>
        <taxon>Erysipelotrichaceae</taxon>
        <taxon>Longicatena</taxon>
    </lineage>
</organism>
<dbReference type="Pfam" id="PF00528">
    <property type="entry name" value="BPD_transp_1"/>
    <property type="match status" value="1"/>
</dbReference>
<dbReference type="PROSITE" id="PS50928">
    <property type="entry name" value="ABC_TM1"/>
    <property type="match status" value="1"/>
</dbReference>
<keyword evidence="10" id="KW-0732">Signal</keyword>
<keyword evidence="4" id="KW-1003">Cell membrane</keyword>
<dbReference type="InterPro" id="IPR010065">
    <property type="entry name" value="AA_ABC_transptr_permease_3TM"/>
</dbReference>
<dbReference type="PANTHER" id="PTHR30614:SF20">
    <property type="entry name" value="GLUTAMINE TRANSPORT SYSTEM PERMEASE PROTEIN GLNP"/>
    <property type="match status" value="1"/>
</dbReference>
<evidence type="ECO:0000256" key="9">
    <source>
        <dbReference type="RuleBase" id="RU363032"/>
    </source>
</evidence>
<dbReference type="FunFam" id="1.10.3720.10:FF:000033">
    <property type="entry name" value="Polar amino acid ABC transporter permease"/>
    <property type="match status" value="1"/>
</dbReference>
<feature type="signal peptide" evidence="10">
    <location>
        <begin position="1"/>
        <end position="27"/>
    </location>
</feature>
<evidence type="ECO:0000256" key="10">
    <source>
        <dbReference type="SAM" id="SignalP"/>
    </source>
</evidence>
<keyword evidence="6" id="KW-0029">Amino-acid transport</keyword>
<dbReference type="SUPFAM" id="SSF53850">
    <property type="entry name" value="Periplasmic binding protein-like II"/>
    <property type="match status" value="1"/>
</dbReference>
<dbReference type="Pfam" id="PF00497">
    <property type="entry name" value="SBP_bac_3"/>
    <property type="match status" value="1"/>
</dbReference>
<dbReference type="EMBL" id="SMBP01000001">
    <property type="protein sequence ID" value="TCU63442.1"/>
    <property type="molecule type" value="Genomic_DNA"/>
</dbReference>
<comment type="caution">
    <text evidence="12">The sequence shown here is derived from an EMBL/GenBank/DDBJ whole genome shotgun (WGS) entry which is preliminary data.</text>
</comment>
<feature type="transmembrane region" description="Helical" evidence="9">
    <location>
        <begin position="309"/>
        <end position="333"/>
    </location>
</feature>
<dbReference type="GO" id="GO:0006865">
    <property type="term" value="P:amino acid transport"/>
    <property type="evidence" value="ECO:0007669"/>
    <property type="project" value="UniProtKB-KW"/>
</dbReference>
<keyword evidence="7 9" id="KW-1133">Transmembrane helix</keyword>
<dbReference type="InterPro" id="IPR043429">
    <property type="entry name" value="ArtM/GltK/GlnP/TcyL/YhdX-like"/>
</dbReference>
<dbReference type="Gene3D" id="3.40.190.10">
    <property type="entry name" value="Periplasmic binding protein-like II"/>
    <property type="match status" value="2"/>
</dbReference>
<keyword evidence="3 9" id="KW-0813">Transport</keyword>
<dbReference type="InterPro" id="IPR035906">
    <property type="entry name" value="MetI-like_sf"/>
</dbReference>
<dbReference type="AlphaFoldDB" id="A0A4R3TPM6"/>
<proteinExistence type="inferred from homology"/>
<dbReference type="InterPro" id="IPR000515">
    <property type="entry name" value="MetI-like"/>
</dbReference>
<evidence type="ECO:0000313" key="12">
    <source>
        <dbReference type="EMBL" id="TCU63442.1"/>
    </source>
</evidence>
<dbReference type="InterPro" id="IPR001638">
    <property type="entry name" value="Solute-binding_3/MltF_N"/>
</dbReference>
<keyword evidence="8 9" id="KW-0472">Membrane</keyword>
<evidence type="ECO:0000256" key="8">
    <source>
        <dbReference type="ARBA" id="ARBA00023136"/>
    </source>
</evidence>
<dbReference type="NCBIfam" id="TIGR01726">
    <property type="entry name" value="HEQRo_perm_3TM"/>
    <property type="match status" value="1"/>
</dbReference>
<comment type="subcellular location">
    <subcellularLocation>
        <location evidence="1 9">Cell membrane</location>
        <topology evidence="1 9">Multi-pass membrane protein</topology>
    </subcellularLocation>
</comment>
<reference evidence="12 13" key="1">
    <citation type="submission" date="2019-03" db="EMBL/GenBank/DDBJ databases">
        <title>Genomic Encyclopedia of Type Strains, Phase IV (KMG-IV): sequencing the most valuable type-strain genomes for metagenomic binning, comparative biology and taxonomic classification.</title>
        <authorList>
            <person name="Goeker M."/>
        </authorList>
    </citation>
    <scope>NUCLEOTIDE SEQUENCE [LARGE SCALE GENOMIC DNA]</scope>
    <source>
        <strain evidence="12 13">DSM 29481</strain>
    </source>
</reference>
<dbReference type="Gene3D" id="1.10.3720.10">
    <property type="entry name" value="MetI-like"/>
    <property type="match status" value="1"/>
</dbReference>
<keyword evidence="13" id="KW-1185">Reference proteome</keyword>
<dbReference type="GO" id="GO:0043190">
    <property type="term" value="C:ATP-binding cassette (ABC) transporter complex"/>
    <property type="evidence" value="ECO:0007669"/>
    <property type="project" value="InterPro"/>
</dbReference>
<dbReference type="SUPFAM" id="SSF161098">
    <property type="entry name" value="MetI-like"/>
    <property type="match status" value="1"/>
</dbReference>
<evidence type="ECO:0000256" key="2">
    <source>
        <dbReference type="ARBA" id="ARBA00010072"/>
    </source>
</evidence>
<feature type="transmembrane region" description="Helical" evidence="9">
    <location>
        <begin position="479"/>
        <end position="497"/>
    </location>
</feature>
<dbReference type="Proteomes" id="UP000295773">
    <property type="component" value="Unassembled WGS sequence"/>
</dbReference>